<dbReference type="OrthoDB" id="7481124at2759"/>
<keyword evidence="1" id="KW-0732">Signal</keyword>
<feature type="chain" id="PRO_5035440446" evidence="1">
    <location>
        <begin position="18"/>
        <end position="338"/>
    </location>
</feature>
<protein>
    <submittedName>
        <fullName evidence="2">Uncharacterized protein</fullName>
    </submittedName>
</protein>
<keyword evidence="3" id="KW-1185">Reference proteome</keyword>
<evidence type="ECO:0000313" key="3">
    <source>
        <dbReference type="Proteomes" id="UP000838878"/>
    </source>
</evidence>
<feature type="non-terminal residue" evidence="2">
    <location>
        <position position="338"/>
    </location>
</feature>
<evidence type="ECO:0000313" key="2">
    <source>
        <dbReference type="EMBL" id="CAH0730727.1"/>
    </source>
</evidence>
<reference evidence="2" key="1">
    <citation type="submission" date="2021-12" db="EMBL/GenBank/DDBJ databases">
        <authorList>
            <person name="Martin H S."/>
        </authorList>
    </citation>
    <scope>NUCLEOTIDE SEQUENCE</scope>
</reference>
<feature type="signal peptide" evidence="1">
    <location>
        <begin position="1"/>
        <end position="17"/>
    </location>
</feature>
<gene>
    <name evidence="2" type="ORF">BINO364_LOCUS15676</name>
</gene>
<accession>A0A8J9VFD3</accession>
<dbReference type="EMBL" id="OV170228">
    <property type="protein sequence ID" value="CAH0730727.1"/>
    <property type="molecule type" value="Genomic_DNA"/>
</dbReference>
<dbReference type="Proteomes" id="UP000838878">
    <property type="component" value="Chromosome 8"/>
</dbReference>
<dbReference type="AlphaFoldDB" id="A0A8J9VFD3"/>
<evidence type="ECO:0000256" key="1">
    <source>
        <dbReference type="SAM" id="SignalP"/>
    </source>
</evidence>
<proteinExistence type="predicted"/>
<name>A0A8J9VFD3_9NEOP</name>
<sequence>MWVKWTLSILLVSRVSSWTVDLDEVEKLENSRDENVENDVYYNYAEGYGYQNITVKKVNSTSILSDGSAYLEGLSRALMAYRDTLSNCSQMNFTATENKTPHVGEVSEDSKACQTAARNREYVQRLSDLALLTTNRLRDKAYDKKEKDDPKVENELLLQLAWFLDRLALVTGYEPNPKQYIHQETEATKQHKEQAQNSKASQELLEQVENNRPLIKLPPKNMTAVKSVRKRSVNRNVNDSLNKVLTYYVKYKVWNGANSNSSRENLNFDTENHLKAKSIKKRSVKKKINVVHSFKNKNDGRRSKVTITKMAKNLKFKAKAKVSKPLKNVKQTSILINF</sequence>
<organism evidence="2 3">
    <name type="scientific">Brenthis ino</name>
    <name type="common">lesser marbled fritillary</name>
    <dbReference type="NCBI Taxonomy" id="405034"/>
    <lineage>
        <taxon>Eukaryota</taxon>
        <taxon>Metazoa</taxon>
        <taxon>Ecdysozoa</taxon>
        <taxon>Arthropoda</taxon>
        <taxon>Hexapoda</taxon>
        <taxon>Insecta</taxon>
        <taxon>Pterygota</taxon>
        <taxon>Neoptera</taxon>
        <taxon>Endopterygota</taxon>
        <taxon>Lepidoptera</taxon>
        <taxon>Glossata</taxon>
        <taxon>Ditrysia</taxon>
        <taxon>Papilionoidea</taxon>
        <taxon>Nymphalidae</taxon>
        <taxon>Heliconiinae</taxon>
        <taxon>Argynnini</taxon>
        <taxon>Brenthis</taxon>
    </lineage>
</organism>